<evidence type="ECO:0000313" key="1">
    <source>
        <dbReference type="EMBL" id="SFK49028.1"/>
    </source>
</evidence>
<dbReference type="AlphaFoldDB" id="A0A1I3ZY74"/>
<gene>
    <name evidence="1" type="ORF">SAMN05421835_122100</name>
</gene>
<proteinExistence type="predicted"/>
<protein>
    <submittedName>
        <fullName evidence="1">Uncharacterized protein</fullName>
    </submittedName>
</protein>
<dbReference type="InterPro" id="IPR045596">
    <property type="entry name" value="DUF6459"/>
</dbReference>
<evidence type="ECO:0000313" key="2">
    <source>
        <dbReference type="Proteomes" id="UP000199025"/>
    </source>
</evidence>
<organism evidence="1 2">
    <name type="scientific">Amycolatopsis sacchari</name>
    <dbReference type="NCBI Taxonomy" id="115433"/>
    <lineage>
        <taxon>Bacteria</taxon>
        <taxon>Bacillati</taxon>
        <taxon>Actinomycetota</taxon>
        <taxon>Actinomycetes</taxon>
        <taxon>Pseudonocardiales</taxon>
        <taxon>Pseudonocardiaceae</taxon>
        <taxon>Amycolatopsis</taxon>
    </lineage>
</organism>
<reference evidence="1 2" key="1">
    <citation type="submission" date="2016-10" db="EMBL/GenBank/DDBJ databases">
        <authorList>
            <person name="de Groot N.N."/>
        </authorList>
    </citation>
    <scope>NUCLEOTIDE SEQUENCE [LARGE SCALE GENOMIC DNA]</scope>
    <source>
        <strain evidence="1 2">DSM 44468</strain>
    </source>
</reference>
<dbReference type="Pfam" id="PF20060">
    <property type="entry name" value="DUF6459"/>
    <property type="match status" value="1"/>
</dbReference>
<dbReference type="EMBL" id="FORP01000022">
    <property type="protein sequence ID" value="SFK49028.1"/>
    <property type="molecule type" value="Genomic_DNA"/>
</dbReference>
<accession>A0A1I3ZY74</accession>
<name>A0A1I3ZY74_9PSEU</name>
<dbReference type="RefSeq" id="WP_091513768.1">
    <property type="nucleotide sequence ID" value="NZ_FORP01000022.1"/>
</dbReference>
<keyword evidence="2" id="KW-1185">Reference proteome</keyword>
<dbReference type="Proteomes" id="UP000199025">
    <property type="component" value="Unassembled WGS sequence"/>
</dbReference>
<dbReference type="OrthoDB" id="3692215at2"/>
<sequence>MRTIIPLKQYEPLRDLHRFAEVGGQLRLELGAARIPEARTGAPAVPADGAVAGGADGAVAGGADGAVAGGADGAVAGGADGAVAGAGGDSGASPGAGAVLSAAQMRSVLNAVLEVRTGRRALSHVQGVVSAQLYAQLGLRPPVPSVRFTVQRVRACPVTPTTWEATATATTATRTYAVTARFDFTEVGWRCTFFDILRPGRSPRSGEHR</sequence>